<feature type="domain" description="Cyanate lyase C-terminal" evidence="4">
    <location>
        <begin position="74"/>
        <end position="145"/>
    </location>
</feature>
<dbReference type="EC" id="4.2.1.104" evidence="3"/>
<comment type="function">
    <text evidence="1 3">Catalyzes the reaction of cyanate with bicarbonate to produce ammonia and carbon dioxide.</text>
</comment>
<accession>A0A2S3ZFP7</accession>
<protein>
    <recommendedName>
        <fullName evidence="3">Cyanate hydratase</fullName>
        <shortName evidence="3">Cyanase</shortName>
        <ecNumber evidence="3">4.2.1.104</ecNumber>
    </recommendedName>
    <alternativeName>
        <fullName evidence="3">Cyanate hydrolase</fullName>
    </alternativeName>
    <alternativeName>
        <fullName evidence="3">Cyanate lyase</fullName>
    </alternativeName>
</protein>
<dbReference type="InterPro" id="IPR010982">
    <property type="entry name" value="Lambda_DNA-bd_dom_sf"/>
</dbReference>
<comment type="caution">
    <text evidence="5">The sequence shown here is derived from an EMBL/GenBank/DDBJ whole genome shotgun (WGS) entry which is preliminary data.</text>
</comment>
<comment type="catalytic activity">
    <reaction evidence="3">
        <text>cyanate + hydrogencarbonate + 3 H(+) = NH4(+) + 2 CO2</text>
        <dbReference type="Rhea" id="RHEA:11120"/>
        <dbReference type="ChEBI" id="CHEBI:15378"/>
        <dbReference type="ChEBI" id="CHEBI:16526"/>
        <dbReference type="ChEBI" id="CHEBI:17544"/>
        <dbReference type="ChEBI" id="CHEBI:28938"/>
        <dbReference type="ChEBI" id="CHEBI:29195"/>
        <dbReference type="EC" id="4.2.1.104"/>
    </reaction>
</comment>
<dbReference type="Pfam" id="PF02560">
    <property type="entry name" value="Cyanate_lyase"/>
    <property type="match status" value="1"/>
</dbReference>
<feature type="active site" evidence="3">
    <location>
        <position position="113"/>
    </location>
</feature>
<dbReference type="NCBIfam" id="NF002773">
    <property type="entry name" value="PRK02866.1"/>
    <property type="match status" value="1"/>
</dbReference>
<dbReference type="GO" id="GO:0008824">
    <property type="term" value="F:cyanate hydratase activity"/>
    <property type="evidence" value="ECO:0007669"/>
    <property type="project" value="UniProtKB-UniRule"/>
</dbReference>
<organism evidence="5 6">
    <name type="scientific">Cryobacterium zongtaii</name>
    <dbReference type="NCBI Taxonomy" id="1259217"/>
    <lineage>
        <taxon>Bacteria</taxon>
        <taxon>Bacillati</taxon>
        <taxon>Actinomycetota</taxon>
        <taxon>Actinomycetes</taxon>
        <taxon>Micrococcales</taxon>
        <taxon>Microbacteriaceae</taxon>
        <taxon>Cryobacterium</taxon>
    </lineage>
</organism>
<dbReference type="CDD" id="cd00559">
    <property type="entry name" value="Cyanase_C"/>
    <property type="match status" value="1"/>
</dbReference>
<dbReference type="PANTHER" id="PTHR34186:SF2">
    <property type="entry name" value="CYANATE HYDRATASE"/>
    <property type="match status" value="1"/>
</dbReference>
<evidence type="ECO:0000256" key="1">
    <source>
        <dbReference type="ARBA" id="ARBA00003561"/>
    </source>
</evidence>
<dbReference type="PANTHER" id="PTHR34186">
    <property type="entry name" value="CYANATE HYDRATASE"/>
    <property type="match status" value="1"/>
</dbReference>
<name>A0A2S3ZFP7_9MICO</name>
<dbReference type="AlphaFoldDB" id="A0A2S3ZFP7"/>
<dbReference type="NCBIfam" id="TIGR00673">
    <property type="entry name" value="cynS"/>
    <property type="match status" value="1"/>
</dbReference>
<keyword evidence="2 3" id="KW-0456">Lyase</keyword>
<dbReference type="PIRSF" id="PIRSF001263">
    <property type="entry name" value="Cyanate_hydratas"/>
    <property type="match status" value="1"/>
</dbReference>
<reference evidence="5 6" key="1">
    <citation type="submission" date="2018-01" db="EMBL/GenBank/DDBJ databases">
        <title>Cryobacterium sp. nov., from glaciers in China.</title>
        <authorList>
            <person name="Liu Q."/>
            <person name="Xin Y.-H."/>
        </authorList>
    </citation>
    <scope>NUCLEOTIDE SEQUENCE [LARGE SCALE GENOMIC DNA]</scope>
    <source>
        <strain evidence="5 6">TMN-42</strain>
    </source>
</reference>
<feature type="active site" evidence="3">
    <location>
        <position position="87"/>
    </location>
</feature>
<dbReference type="HAMAP" id="MF_00535">
    <property type="entry name" value="Cyanate_hydrat"/>
    <property type="match status" value="1"/>
</dbReference>
<dbReference type="InterPro" id="IPR036581">
    <property type="entry name" value="Cyanate_lyase_C_sf"/>
</dbReference>
<dbReference type="InterPro" id="IPR003712">
    <property type="entry name" value="Cyanate_lyase_C"/>
</dbReference>
<evidence type="ECO:0000313" key="6">
    <source>
        <dbReference type="Proteomes" id="UP000237340"/>
    </source>
</evidence>
<dbReference type="SUPFAM" id="SSF55234">
    <property type="entry name" value="Cyanase C-terminal domain"/>
    <property type="match status" value="1"/>
</dbReference>
<dbReference type="GO" id="GO:0003677">
    <property type="term" value="F:DNA binding"/>
    <property type="evidence" value="ECO:0007669"/>
    <property type="project" value="InterPro"/>
</dbReference>
<keyword evidence="6" id="KW-1185">Reference proteome</keyword>
<dbReference type="Pfam" id="PF21291">
    <property type="entry name" value="CYNS_N"/>
    <property type="match status" value="1"/>
</dbReference>
<dbReference type="RefSeq" id="WP_103460493.1">
    <property type="nucleotide sequence ID" value="NZ_PPXD01000013.1"/>
</dbReference>
<dbReference type="SMART" id="SM01116">
    <property type="entry name" value="Cyanate_lyase"/>
    <property type="match status" value="1"/>
</dbReference>
<dbReference type="Gene3D" id="3.30.1160.10">
    <property type="entry name" value="Cyanate lyase, C-terminal domain"/>
    <property type="match status" value="1"/>
</dbReference>
<evidence type="ECO:0000259" key="4">
    <source>
        <dbReference type="SMART" id="SM01116"/>
    </source>
</evidence>
<dbReference type="SUPFAM" id="SSF47413">
    <property type="entry name" value="lambda repressor-like DNA-binding domains"/>
    <property type="match status" value="1"/>
</dbReference>
<evidence type="ECO:0000313" key="5">
    <source>
        <dbReference type="EMBL" id="POH65888.1"/>
    </source>
</evidence>
<dbReference type="EMBL" id="PPXD01000013">
    <property type="protein sequence ID" value="POH65888.1"/>
    <property type="molecule type" value="Genomic_DNA"/>
</dbReference>
<dbReference type="Proteomes" id="UP000237340">
    <property type="component" value="Unassembled WGS sequence"/>
</dbReference>
<comment type="similarity">
    <text evidence="3">Belongs to the cyanase family.</text>
</comment>
<evidence type="ECO:0000256" key="2">
    <source>
        <dbReference type="ARBA" id="ARBA00023239"/>
    </source>
</evidence>
<dbReference type="InterPro" id="IPR048564">
    <property type="entry name" value="CYNS_N"/>
</dbReference>
<gene>
    <name evidence="3 5" type="primary">cynS</name>
    <name evidence="5" type="ORF">C3B61_10065</name>
</gene>
<dbReference type="Gene3D" id="1.10.260.40">
    <property type="entry name" value="lambda repressor-like DNA-binding domains"/>
    <property type="match status" value="1"/>
</dbReference>
<dbReference type="PRINTS" id="PR01693">
    <property type="entry name" value="CYANASE"/>
</dbReference>
<evidence type="ECO:0000256" key="3">
    <source>
        <dbReference type="HAMAP-Rule" id="MF_00535"/>
    </source>
</evidence>
<dbReference type="InterPro" id="IPR008076">
    <property type="entry name" value="Cyanase"/>
</dbReference>
<feature type="active site" evidence="3">
    <location>
        <position position="90"/>
    </location>
</feature>
<proteinExistence type="inferred from homology"/>
<sequence length="145" mass="16222">MEKREAGELANQLRLKIGLTWEDLASAISRPPVWTAAAILGFHPIPADQARAVAELLGLEDDAVTAMQRQPYRTADDSLRSDPTIYRFYELLQVYGPAIKELIHEEFGDGIMSAINCNVELGRVAHPDGDRVRVTIEGKFLAYQW</sequence>